<proteinExistence type="predicted"/>
<reference evidence="2" key="1">
    <citation type="submission" date="2019-04" db="EMBL/GenBank/DDBJ databases">
        <title>Draft genome sequences of Streptomyces avermitilis MC3.</title>
        <authorList>
            <person name="Komaki H."/>
            <person name="Tamura T."/>
            <person name="Hosoyama A."/>
        </authorList>
    </citation>
    <scope>NUCLEOTIDE SEQUENCE</scope>
    <source>
        <strain evidence="2">MC3</strain>
    </source>
</reference>
<dbReference type="AlphaFoldDB" id="A0A499W164"/>
<feature type="region of interest" description="Disordered" evidence="1">
    <location>
        <begin position="1"/>
        <end position="182"/>
    </location>
</feature>
<dbReference type="EMBL" id="AP019621">
    <property type="protein sequence ID" value="BBJ54379.1"/>
    <property type="molecule type" value="Genomic_DNA"/>
</dbReference>
<sequence length="200" mass="21039">MVRGTVSCAAPCGGAPPPGPPSRPPPGPLPRPLPVRRQVPHPYGDQQRHRDGDQESGQSERGRRSAERHAQAAERRAHHVGEADREAAHALDAGELVAAGDAGRKGAHGGHEHGVHGAEENGEQGERPQPGARREQQRGHREDGSAAHRVAADDDPARPEPVGHHSPPSMSRARGTALTAITRPACEGVPAWTAAQDSAR</sequence>
<feature type="compositionally biased region" description="Pro residues" evidence="1">
    <location>
        <begin position="14"/>
        <end position="33"/>
    </location>
</feature>
<feature type="compositionally biased region" description="Basic and acidic residues" evidence="1">
    <location>
        <begin position="46"/>
        <end position="89"/>
    </location>
</feature>
<evidence type="ECO:0000313" key="2">
    <source>
        <dbReference type="EMBL" id="BBJ54379.1"/>
    </source>
</evidence>
<feature type="compositionally biased region" description="Basic and acidic residues" evidence="1">
    <location>
        <begin position="132"/>
        <end position="163"/>
    </location>
</feature>
<feature type="compositionally biased region" description="Basic and acidic residues" evidence="1">
    <location>
        <begin position="109"/>
        <end position="119"/>
    </location>
</feature>
<evidence type="ECO:0000256" key="1">
    <source>
        <dbReference type="SAM" id="MobiDB-lite"/>
    </source>
</evidence>
<protein>
    <submittedName>
        <fullName evidence="2">Uncharacterized protein</fullName>
    </submittedName>
</protein>
<gene>
    <name evidence="2" type="ORF">SAVMC3_70080</name>
</gene>
<accession>A0A499W164</accession>
<organism evidence="2">
    <name type="scientific">Streptomyces avermitilis</name>
    <dbReference type="NCBI Taxonomy" id="33903"/>
    <lineage>
        <taxon>Bacteria</taxon>
        <taxon>Bacillati</taxon>
        <taxon>Actinomycetota</taxon>
        <taxon>Actinomycetes</taxon>
        <taxon>Kitasatosporales</taxon>
        <taxon>Streptomycetaceae</taxon>
        <taxon>Streptomyces</taxon>
    </lineage>
</organism>
<name>A0A499W164_STRAX</name>